<proteinExistence type="predicted"/>
<dbReference type="EMBL" id="DS016461">
    <property type="protein sequence ID" value="KOB87139.1"/>
    <property type="molecule type" value="Genomic_DNA"/>
</dbReference>
<dbReference type="KEGG" id="pfd:PFDG_02907"/>
<dbReference type="AlphaFoldDB" id="A0A0L7M2P2"/>
<reference evidence="2" key="1">
    <citation type="submission" date="2006-09" db="EMBL/GenBank/DDBJ databases">
        <title>Annotation of Plasmodium falciparum Dd2.</title>
        <authorList>
            <consortium name="The Broad Institute Genome Sequencing Platform"/>
            <person name="Volkman S.K."/>
            <person name="Neafsey D.E."/>
            <person name="Dash A.P."/>
            <person name="Chitnis C.E."/>
            <person name="Hartl D.L."/>
            <person name="Young S.K."/>
            <person name="Zeng Q."/>
            <person name="Koehrsen M."/>
            <person name="Alvarado L."/>
            <person name="Berlin A."/>
            <person name="Borenstein D."/>
            <person name="Chapman S.B."/>
            <person name="Chen Z."/>
            <person name="Engels R."/>
            <person name="Freedman E."/>
            <person name="Gellesch M."/>
            <person name="Goldberg J."/>
            <person name="Griggs A."/>
            <person name="Gujja S."/>
            <person name="Heilman E.R."/>
            <person name="Heiman D.I."/>
            <person name="Howarth C."/>
            <person name="Jen D."/>
            <person name="Larson L."/>
            <person name="Mehta T."/>
            <person name="Neiman D."/>
            <person name="Park D."/>
            <person name="Pearson M."/>
            <person name="Roberts A."/>
            <person name="Saif S."/>
            <person name="Shea T."/>
            <person name="Shenoy N."/>
            <person name="Sisk P."/>
            <person name="Stolte C."/>
            <person name="Sykes S."/>
            <person name="Walk T."/>
            <person name="White J."/>
            <person name="Yandava C."/>
            <person name="Haas B."/>
            <person name="Henn M.R."/>
            <person name="Nusbaum C."/>
            <person name="Birren B."/>
        </authorList>
    </citation>
    <scope>NUCLEOTIDE SEQUENCE [LARGE SCALE GENOMIC DNA]</scope>
</reference>
<organism evidence="1 2">
    <name type="scientific">Plasmodium falciparum (isolate Dd2)</name>
    <dbReference type="NCBI Taxonomy" id="57267"/>
    <lineage>
        <taxon>Eukaryota</taxon>
        <taxon>Sar</taxon>
        <taxon>Alveolata</taxon>
        <taxon>Apicomplexa</taxon>
        <taxon>Aconoidasida</taxon>
        <taxon>Haemosporida</taxon>
        <taxon>Plasmodiidae</taxon>
        <taxon>Plasmodium</taxon>
        <taxon>Plasmodium (Laverania)</taxon>
    </lineage>
</organism>
<evidence type="ECO:0000313" key="1">
    <source>
        <dbReference type="EMBL" id="KOB87139.1"/>
    </source>
</evidence>
<evidence type="ECO:0000313" key="2">
    <source>
        <dbReference type="Proteomes" id="UP000054282"/>
    </source>
</evidence>
<sequence length="61" mass="7284">MYIYESLVLVTWSNGIISLFNHKYNHIVSRKVTNHLIKNLCMNCSEIMIAFMDNMDSLYFY</sequence>
<protein>
    <submittedName>
        <fullName evidence="1">Uncharacterized protein</fullName>
    </submittedName>
</protein>
<name>A0A0L7M2P2_PLAF4</name>
<accession>A0A0L7M2P2</accession>
<dbReference type="Proteomes" id="UP000054282">
    <property type="component" value="Unassembled WGS sequence"/>
</dbReference>
<reference evidence="2" key="2">
    <citation type="submission" date="2006-09" db="EMBL/GenBank/DDBJ databases">
        <title>The genome sequence of Plasmodium falciparum Dd2.</title>
        <authorList>
            <consortium name="The Broad Institute Genome Sequencing Platform"/>
            <person name="Birren B."/>
            <person name="Lander E."/>
            <person name="Galagan J."/>
            <person name="Nusbaum C."/>
            <person name="Devon K."/>
            <person name="Henn M."/>
            <person name="Jaffe D."/>
            <person name="Butler J."/>
            <person name="Alvarez P."/>
            <person name="Gnerre S."/>
            <person name="Grabherr M."/>
            <person name="Kleber M."/>
            <person name="Mauceli E."/>
            <person name="Brockman W."/>
            <person name="MacCallum I.A."/>
            <person name="Rounsley S."/>
            <person name="Young S."/>
            <person name="LaButti K."/>
            <person name="Pushparaj V."/>
            <person name="DeCaprio D."/>
            <person name="Crawford M."/>
            <person name="Koehrsen M."/>
            <person name="Engels R."/>
            <person name="Montgomery P."/>
            <person name="Pearson M."/>
            <person name="Howarth C."/>
            <person name="Larson L."/>
            <person name="Luoma S."/>
            <person name="White J."/>
            <person name="Kodira C."/>
            <person name="Zeng Q."/>
            <person name="O'Leary S."/>
            <person name="Yandava C."/>
            <person name="Alvarado L."/>
            <person name="Wirth D."/>
            <person name="Volkman S."/>
            <person name="Hartl D."/>
        </authorList>
    </citation>
    <scope>NUCLEOTIDE SEQUENCE [LARGE SCALE GENOMIC DNA]</scope>
</reference>
<dbReference type="OrthoDB" id="392823at2759"/>
<gene>
    <name evidence="1" type="ORF">PFDG_02907</name>
</gene>